<feature type="transmembrane region" description="Helical" evidence="7">
    <location>
        <begin position="90"/>
        <end position="108"/>
    </location>
</feature>
<keyword evidence="3" id="KW-1003">Cell membrane</keyword>
<evidence type="ECO:0000256" key="5">
    <source>
        <dbReference type="ARBA" id="ARBA00022989"/>
    </source>
</evidence>
<dbReference type="FunFam" id="1.20.1250.20:FF:000001">
    <property type="entry name" value="Dicarboxylate MFS transporter"/>
    <property type="match status" value="1"/>
</dbReference>
<reference evidence="9" key="1">
    <citation type="submission" date="2016-04" db="EMBL/GenBank/DDBJ databases">
        <authorList>
            <person name="Evans L.H."/>
            <person name="Alamgir A."/>
            <person name="Owens N."/>
            <person name="Weber N.D."/>
            <person name="Virtaneva K."/>
            <person name="Barbian K."/>
            <person name="Babar A."/>
            <person name="Rosenke K."/>
        </authorList>
    </citation>
    <scope>NUCLEOTIDE SEQUENCE</scope>
    <source>
        <strain evidence="9">92-2</strain>
    </source>
</reference>
<feature type="transmembrane region" description="Helical" evidence="7">
    <location>
        <begin position="334"/>
        <end position="356"/>
    </location>
</feature>
<evidence type="ECO:0000256" key="6">
    <source>
        <dbReference type="ARBA" id="ARBA00023136"/>
    </source>
</evidence>
<proteinExistence type="predicted"/>
<evidence type="ECO:0000256" key="2">
    <source>
        <dbReference type="ARBA" id="ARBA00022448"/>
    </source>
</evidence>
<dbReference type="InterPro" id="IPR020846">
    <property type="entry name" value="MFS_dom"/>
</dbReference>
<dbReference type="CDD" id="cd17369">
    <property type="entry name" value="MFS_ShiA_like"/>
    <property type="match status" value="1"/>
</dbReference>
<evidence type="ECO:0000256" key="3">
    <source>
        <dbReference type="ARBA" id="ARBA00022475"/>
    </source>
</evidence>
<dbReference type="Pfam" id="PF07690">
    <property type="entry name" value="MFS_1"/>
    <property type="match status" value="1"/>
</dbReference>
<evidence type="ECO:0000256" key="1">
    <source>
        <dbReference type="ARBA" id="ARBA00004651"/>
    </source>
</evidence>
<name>A0A212IZ58_9BACT</name>
<organism evidence="9">
    <name type="scientific">uncultured Desulfovibrio sp</name>
    <dbReference type="NCBI Taxonomy" id="167968"/>
    <lineage>
        <taxon>Bacteria</taxon>
        <taxon>Pseudomonadati</taxon>
        <taxon>Thermodesulfobacteriota</taxon>
        <taxon>Desulfovibrionia</taxon>
        <taxon>Desulfovibrionales</taxon>
        <taxon>Desulfovibrionaceae</taxon>
        <taxon>Desulfovibrio</taxon>
        <taxon>environmental samples</taxon>
    </lineage>
</organism>
<feature type="transmembrane region" description="Helical" evidence="7">
    <location>
        <begin position="243"/>
        <end position="266"/>
    </location>
</feature>
<dbReference type="InterPro" id="IPR011701">
    <property type="entry name" value="MFS"/>
</dbReference>
<keyword evidence="6 7" id="KW-0472">Membrane</keyword>
<dbReference type="PANTHER" id="PTHR43045">
    <property type="entry name" value="SHIKIMATE TRANSPORTER"/>
    <property type="match status" value="1"/>
</dbReference>
<dbReference type="PANTHER" id="PTHR43045:SF1">
    <property type="entry name" value="SHIKIMATE TRANSPORTER"/>
    <property type="match status" value="1"/>
</dbReference>
<dbReference type="InterPro" id="IPR036259">
    <property type="entry name" value="MFS_trans_sf"/>
</dbReference>
<feature type="transmembrane region" description="Helical" evidence="7">
    <location>
        <begin position="404"/>
        <end position="426"/>
    </location>
</feature>
<feature type="transmembrane region" description="Helical" evidence="7">
    <location>
        <begin position="310"/>
        <end position="328"/>
    </location>
</feature>
<feature type="transmembrane region" description="Helical" evidence="7">
    <location>
        <begin position="55"/>
        <end position="78"/>
    </location>
</feature>
<protein>
    <submittedName>
        <fullName evidence="9">Shikimate transporter</fullName>
    </submittedName>
</protein>
<accession>A0A212IZ58</accession>
<gene>
    <name evidence="9" type="primary">shiA</name>
    <name evidence="9" type="ORF">KM92DES2_10275</name>
</gene>
<evidence type="ECO:0000256" key="7">
    <source>
        <dbReference type="SAM" id="Phobius"/>
    </source>
</evidence>
<feature type="transmembrane region" description="Helical" evidence="7">
    <location>
        <begin position="154"/>
        <end position="178"/>
    </location>
</feature>
<evidence type="ECO:0000259" key="8">
    <source>
        <dbReference type="PROSITE" id="PS50850"/>
    </source>
</evidence>
<keyword evidence="5 7" id="KW-1133">Transmembrane helix</keyword>
<keyword evidence="2" id="KW-0813">Transport</keyword>
<keyword evidence="4 7" id="KW-0812">Transmembrane</keyword>
<dbReference type="GO" id="GO:0022857">
    <property type="term" value="F:transmembrane transporter activity"/>
    <property type="evidence" value="ECO:0007669"/>
    <property type="project" value="InterPro"/>
</dbReference>
<feature type="transmembrane region" description="Helical" evidence="7">
    <location>
        <begin position="377"/>
        <end position="398"/>
    </location>
</feature>
<dbReference type="RefSeq" id="WP_296934954.1">
    <property type="nucleotide sequence ID" value="NZ_LT598928.1"/>
</dbReference>
<sequence>MHSEQMTHDQKKNLRRVVASSIIGAVIEWYDFFLYGVVAGLFFNKLYFPDFDARIGTMLAFATFAVGFVARPLGGVIFGHFGDKLGRKKMLILTLEIMGIATVCIGLIPTYHTIGIWAPILLIVCRLAQGIGLGGEWGGAVLMSYESAPADKRAFYASLPQIGMSLGLLLASGIVGFFSVTLSDEAFLNWGWRVAFLLSAVLLAVGGYMCSTVQETKDFSEAKEKMPEAKYPLLDAFKRYPKMMLACMGARFIDGVSFNVFGVYSLTYLTQQHGIGRSAALTAVMISSLVMSCFIPFWGHMADKHGKAKIYGVCAVLLGISSFPAFWVLHNFSGNYLCVVLALALPFGILHAAVFGTMSSVFSESFDASVRYSGISFVYQFTAIFASGMTPMVATMLTGMADGAPWYLCGYLAGIGLLSAFSTLWLSRMASARRNAQASKAVTQTPKTAMVEATSAEGF</sequence>
<comment type="subcellular location">
    <subcellularLocation>
        <location evidence="1">Cell membrane</location>
        <topology evidence="1">Multi-pass membrane protein</topology>
    </subcellularLocation>
</comment>
<dbReference type="AlphaFoldDB" id="A0A212IZ58"/>
<evidence type="ECO:0000256" key="4">
    <source>
        <dbReference type="ARBA" id="ARBA00022692"/>
    </source>
</evidence>
<feature type="transmembrane region" description="Helical" evidence="7">
    <location>
        <begin position="278"/>
        <end position="298"/>
    </location>
</feature>
<feature type="transmembrane region" description="Helical" evidence="7">
    <location>
        <begin position="114"/>
        <end position="133"/>
    </location>
</feature>
<feature type="transmembrane region" description="Helical" evidence="7">
    <location>
        <begin position="21"/>
        <end position="43"/>
    </location>
</feature>
<feature type="transmembrane region" description="Helical" evidence="7">
    <location>
        <begin position="190"/>
        <end position="210"/>
    </location>
</feature>
<dbReference type="InterPro" id="IPR005828">
    <property type="entry name" value="MFS_sugar_transport-like"/>
</dbReference>
<dbReference type="PROSITE" id="PS50850">
    <property type="entry name" value="MFS"/>
    <property type="match status" value="1"/>
</dbReference>
<dbReference type="EMBL" id="FLUP01000001">
    <property type="protein sequence ID" value="SBV92482.1"/>
    <property type="molecule type" value="Genomic_DNA"/>
</dbReference>
<feature type="domain" description="Major facilitator superfamily (MFS) profile" evidence="8">
    <location>
        <begin position="17"/>
        <end position="428"/>
    </location>
</feature>
<dbReference type="Gene3D" id="1.20.1250.20">
    <property type="entry name" value="MFS general substrate transporter like domains"/>
    <property type="match status" value="2"/>
</dbReference>
<dbReference type="GO" id="GO:0005886">
    <property type="term" value="C:plasma membrane"/>
    <property type="evidence" value="ECO:0007669"/>
    <property type="project" value="UniProtKB-SubCell"/>
</dbReference>
<evidence type="ECO:0000313" key="9">
    <source>
        <dbReference type="EMBL" id="SBV92482.1"/>
    </source>
</evidence>
<dbReference type="Pfam" id="PF00083">
    <property type="entry name" value="Sugar_tr"/>
    <property type="match status" value="1"/>
</dbReference>
<dbReference type="SUPFAM" id="SSF103473">
    <property type="entry name" value="MFS general substrate transporter"/>
    <property type="match status" value="1"/>
</dbReference>